<evidence type="ECO:0000313" key="2">
    <source>
        <dbReference type="EMBL" id="GFO34338.1"/>
    </source>
</evidence>
<dbReference type="Proteomes" id="UP000735302">
    <property type="component" value="Unassembled WGS sequence"/>
</dbReference>
<organism evidence="2 3">
    <name type="scientific">Plakobranchus ocellatus</name>
    <dbReference type="NCBI Taxonomy" id="259542"/>
    <lineage>
        <taxon>Eukaryota</taxon>
        <taxon>Metazoa</taxon>
        <taxon>Spiralia</taxon>
        <taxon>Lophotrochozoa</taxon>
        <taxon>Mollusca</taxon>
        <taxon>Gastropoda</taxon>
        <taxon>Heterobranchia</taxon>
        <taxon>Euthyneura</taxon>
        <taxon>Panpulmonata</taxon>
        <taxon>Sacoglossa</taxon>
        <taxon>Placobranchoidea</taxon>
        <taxon>Plakobranchidae</taxon>
        <taxon>Plakobranchus</taxon>
    </lineage>
</organism>
<protein>
    <submittedName>
        <fullName evidence="2">Uncharacterized protein</fullName>
    </submittedName>
</protein>
<dbReference type="AlphaFoldDB" id="A0AAV4CR44"/>
<feature type="compositionally biased region" description="Basic and acidic residues" evidence="1">
    <location>
        <begin position="20"/>
        <end position="48"/>
    </location>
</feature>
<feature type="compositionally biased region" description="Acidic residues" evidence="1">
    <location>
        <begin position="52"/>
        <end position="83"/>
    </location>
</feature>
<keyword evidence="3" id="KW-1185">Reference proteome</keyword>
<evidence type="ECO:0000256" key="1">
    <source>
        <dbReference type="SAM" id="MobiDB-lite"/>
    </source>
</evidence>
<gene>
    <name evidence="2" type="ORF">PoB_006084300</name>
</gene>
<evidence type="ECO:0000313" key="3">
    <source>
        <dbReference type="Proteomes" id="UP000735302"/>
    </source>
</evidence>
<reference evidence="2 3" key="1">
    <citation type="journal article" date="2021" name="Elife">
        <title>Chloroplast acquisition without the gene transfer in kleptoplastic sea slugs, Plakobranchus ocellatus.</title>
        <authorList>
            <person name="Maeda T."/>
            <person name="Takahashi S."/>
            <person name="Yoshida T."/>
            <person name="Shimamura S."/>
            <person name="Takaki Y."/>
            <person name="Nagai Y."/>
            <person name="Toyoda A."/>
            <person name="Suzuki Y."/>
            <person name="Arimoto A."/>
            <person name="Ishii H."/>
            <person name="Satoh N."/>
            <person name="Nishiyama T."/>
            <person name="Hasebe M."/>
            <person name="Maruyama T."/>
            <person name="Minagawa J."/>
            <person name="Obokata J."/>
            <person name="Shigenobu S."/>
        </authorList>
    </citation>
    <scope>NUCLEOTIDE SEQUENCE [LARGE SCALE GENOMIC DNA]</scope>
</reference>
<name>A0AAV4CR44_9GAST</name>
<feature type="region of interest" description="Disordered" evidence="1">
    <location>
        <begin position="1"/>
        <end position="91"/>
    </location>
</feature>
<proteinExistence type="predicted"/>
<sequence>MIAVFRALSSAKESVVGLETETRHPADHRGAGGGARTRDRKVPADLRADSLATEEEEEKEEEKEEEEEEKEKEEDDDDEEEEKMEIRKKERRKTSYDNITYCYRKMQMTKCRNNFTQVYRTPA</sequence>
<dbReference type="EMBL" id="BLXT01006888">
    <property type="protein sequence ID" value="GFO34338.1"/>
    <property type="molecule type" value="Genomic_DNA"/>
</dbReference>
<comment type="caution">
    <text evidence="2">The sequence shown here is derived from an EMBL/GenBank/DDBJ whole genome shotgun (WGS) entry which is preliminary data.</text>
</comment>
<accession>A0AAV4CR44</accession>